<dbReference type="AlphaFoldDB" id="A0Y808"/>
<dbReference type="EC" id="3.5.1.28" evidence="4"/>
<comment type="catalytic activity">
    <reaction evidence="1">
        <text>Hydrolyzes the link between N-acetylmuramoyl residues and L-amino acid residues in certain cell-wall glycopeptides.</text>
        <dbReference type="EC" id="3.5.1.28"/>
    </reaction>
</comment>
<evidence type="ECO:0000256" key="2">
    <source>
        <dbReference type="ARBA" id="ARBA00004418"/>
    </source>
</evidence>
<dbReference type="Gene3D" id="2.60.40.3500">
    <property type="match status" value="1"/>
</dbReference>
<dbReference type="InterPro" id="IPR036779">
    <property type="entry name" value="LysM_dom_sf"/>
</dbReference>
<dbReference type="SUPFAM" id="SSF54106">
    <property type="entry name" value="LysM domain"/>
    <property type="match status" value="1"/>
</dbReference>
<sequence>MILPKRLIIIKAMFRLGLLSVLVLAAVPSYSATVEDVRVWRAPDHTRVVLDLSGPVTHKVMTLESPTRIVVDIDSAKMRADLTGLDFQDSPVFRVRSGVKDKTGLRVVLDVNSSVKPRSFLLPKNDQYRDRLVVDLYDRKQKNQVVKHVNDKNRRDIVVAIDAGHGGEDPGASGPGNLREKKVVLAIAKELNYLLKQQKGYQPVMIRNGDYFVGLQKRRGLARKAQADLMVSIHADAFKNSQAHGSSVYALSRKGASSAMAGVLAEDANNSDLVGGVSLGDKDDVLAGVLADLSMAASLDASIQIGTGVVSEMGKISRLHSRKVEQANFSVLRSPDVPSILVETGFISNPGEAKKLSTKSYQRKMARAIYNGITRHFAARPPPDTYLAWQKRQRDTTFEYVIASGDTLSAIAQRYKVSVASIRRQNDLISSAIKIGQKLTIPSS</sequence>
<dbReference type="GO" id="GO:0009253">
    <property type="term" value="P:peptidoglycan catabolic process"/>
    <property type="evidence" value="ECO:0007669"/>
    <property type="project" value="InterPro"/>
</dbReference>
<reference evidence="11 12" key="1">
    <citation type="journal article" date="2010" name="J. Bacteriol.">
        <title>Genome sequence of the oligotrophic marine Gammaproteobacterium HTCC2143, isolated from the Oregon Coast.</title>
        <authorList>
            <person name="Oh H.M."/>
            <person name="Kang I."/>
            <person name="Ferriera S."/>
            <person name="Giovannoni S.J."/>
            <person name="Cho J.C."/>
        </authorList>
    </citation>
    <scope>NUCLEOTIDE SEQUENCE [LARGE SCALE GENOMIC DNA]</scope>
    <source>
        <strain evidence="11 12">HTCC2143</strain>
    </source>
</reference>
<dbReference type="GO" id="GO:0071555">
    <property type="term" value="P:cell wall organization"/>
    <property type="evidence" value="ECO:0007669"/>
    <property type="project" value="UniProtKB-KW"/>
</dbReference>
<evidence type="ECO:0000313" key="11">
    <source>
        <dbReference type="EMBL" id="EAW32262.1"/>
    </source>
</evidence>
<keyword evidence="12" id="KW-1185">Reference proteome</keyword>
<dbReference type="CDD" id="cd02696">
    <property type="entry name" value="MurNAc-LAA"/>
    <property type="match status" value="1"/>
</dbReference>
<evidence type="ECO:0000256" key="4">
    <source>
        <dbReference type="ARBA" id="ARBA00011901"/>
    </source>
</evidence>
<dbReference type="InterPro" id="IPR018392">
    <property type="entry name" value="LysM"/>
</dbReference>
<dbReference type="EMBL" id="AAVT01000001">
    <property type="protein sequence ID" value="EAW32262.1"/>
    <property type="molecule type" value="Genomic_DNA"/>
</dbReference>
<evidence type="ECO:0000256" key="8">
    <source>
        <dbReference type="ARBA" id="ARBA00023316"/>
    </source>
</evidence>
<dbReference type="SMART" id="SM00257">
    <property type="entry name" value="LysM"/>
    <property type="match status" value="1"/>
</dbReference>
<dbReference type="InterPro" id="IPR002508">
    <property type="entry name" value="MurNAc-LAA_cat"/>
</dbReference>
<keyword evidence="5" id="KW-0732">Signal</keyword>
<dbReference type="Gene3D" id="3.10.350.10">
    <property type="entry name" value="LysM domain"/>
    <property type="match status" value="1"/>
</dbReference>
<comment type="subcellular location">
    <subcellularLocation>
        <location evidence="2">Periplasm</location>
    </subcellularLocation>
</comment>
<accession>A0Y808</accession>
<dbReference type="GO" id="GO:0030288">
    <property type="term" value="C:outer membrane-bounded periplasmic space"/>
    <property type="evidence" value="ECO:0007669"/>
    <property type="project" value="TreeGrafter"/>
</dbReference>
<evidence type="ECO:0000256" key="5">
    <source>
        <dbReference type="ARBA" id="ARBA00022729"/>
    </source>
</evidence>
<dbReference type="Proteomes" id="UP000004931">
    <property type="component" value="Unassembled WGS sequence"/>
</dbReference>
<name>A0Y808_9GAMM</name>
<protein>
    <recommendedName>
        <fullName evidence="9">N-acetylmuramoyl-L-alanine amidase AmiC</fullName>
        <ecNumber evidence="4">3.5.1.28</ecNumber>
    </recommendedName>
</protein>
<dbReference type="PANTHER" id="PTHR30404">
    <property type="entry name" value="N-ACETYLMURAMOYL-L-ALANINE AMIDASE"/>
    <property type="match status" value="1"/>
</dbReference>
<evidence type="ECO:0000256" key="1">
    <source>
        <dbReference type="ARBA" id="ARBA00001561"/>
    </source>
</evidence>
<dbReference type="InterPro" id="IPR050695">
    <property type="entry name" value="N-acetylmuramoyl_amidase_3"/>
</dbReference>
<dbReference type="Pfam" id="PF11741">
    <property type="entry name" value="AMIN"/>
    <property type="match status" value="1"/>
</dbReference>
<evidence type="ECO:0000256" key="6">
    <source>
        <dbReference type="ARBA" id="ARBA00022764"/>
    </source>
</evidence>
<gene>
    <name evidence="11" type="ORF">GP2143_13441</name>
</gene>
<evidence type="ECO:0000313" key="12">
    <source>
        <dbReference type="Proteomes" id="UP000004931"/>
    </source>
</evidence>
<dbReference type="Pfam" id="PF01520">
    <property type="entry name" value="Amidase_3"/>
    <property type="match status" value="1"/>
</dbReference>
<dbReference type="STRING" id="247633.GP2143_13441"/>
<proteinExistence type="inferred from homology"/>
<keyword evidence="7" id="KW-0378">Hydrolase</keyword>
<dbReference type="PROSITE" id="PS51782">
    <property type="entry name" value="LYSM"/>
    <property type="match status" value="1"/>
</dbReference>
<evidence type="ECO:0000256" key="3">
    <source>
        <dbReference type="ARBA" id="ARBA00010860"/>
    </source>
</evidence>
<comment type="caution">
    <text evidence="11">The sequence shown here is derived from an EMBL/GenBank/DDBJ whole genome shotgun (WGS) entry which is preliminary data.</text>
</comment>
<dbReference type="SMART" id="SM00646">
    <property type="entry name" value="Ami_3"/>
    <property type="match status" value="1"/>
</dbReference>
<evidence type="ECO:0000259" key="10">
    <source>
        <dbReference type="PROSITE" id="PS51782"/>
    </source>
</evidence>
<dbReference type="Pfam" id="PF01476">
    <property type="entry name" value="LysM"/>
    <property type="match status" value="1"/>
</dbReference>
<dbReference type="eggNOG" id="COG0860">
    <property type="taxonomic scope" value="Bacteria"/>
</dbReference>
<evidence type="ECO:0000256" key="7">
    <source>
        <dbReference type="ARBA" id="ARBA00022801"/>
    </source>
</evidence>
<dbReference type="InterPro" id="IPR021731">
    <property type="entry name" value="AMIN_dom"/>
</dbReference>
<keyword evidence="6" id="KW-0574">Periplasm</keyword>
<dbReference type="PANTHER" id="PTHR30404:SF0">
    <property type="entry name" value="N-ACETYLMURAMOYL-L-ALANINE AMIDASE AMIC"/>
    <property type="match status" value="1"/>
</dbReference>
<keyword evidence="8" id="KW-0961">Cell wall biogenesis/degradation</keyword>
<evidence type="ECO:0000256" key="9">
    <source>
        <dbReference type="ARBA" id="ARBA00074581"/>
    </source>
</evidence>
<dbReference type="Gene3D" id="3.40.630.40">
    <property type="entry name" value="Zn-dependent exopeptidases"/>
    <property type="match status" value="1"/>
</dbReference>
<feature type="domain" description="LysM" evidence="10">
    <location>
        <begin position="398"/>
        <end position="441"/>
    </location>
</feature>
<comment type="similarity">
    <text evidence="3">Belongs to the N-acetylmuramoyl-L-alanine amidase 3 family.</text>
</comment>
<dbReference type="GO" id="GO:0008745">
    <property type="term" value="F:N-acetylmuramoyl-L-alanine amidase activity"/>
    <property type="evidence" value="ECO:0007669"/>
    <property type="project" value="UniProtKB-EC"/>
</dbReference>
<organism evidence="11 12">
    <name type="scientific">marine gamma proteobacterium HTCC2143</name>
    <dbReference type="NCBI Taxonomy" id="247633"/>
    <lineage>
        <taxon>Bacteria</taxon>
        <taxon>Pseudomonadati</taxon>
        <taxon>Pseudomonadota</taxon>
        <taxon>Gammaproteobacteria</taxon>
        <taxon>Cellvibrionales</taxon>
        <taxon>Spongiibacteraceae</taxon>
        <taxon>BD1-7 clade</taxon>
    </lineage>
</organism>
<dbReference type="SUPFAM" id="SSF53187">
    <property type="entry name" value="Zn-dependent exopeptidases"/>
    <property type="match status" value="1"/>
</dbReference>
<dbReference type="FunFam" id="3.40.630.40:FF:000001">
    <property type="entry name" value="N-acetylmuramoyl-L-alanine amidase"/>
    <property type="match status" value="1"/>
</dbReference>
<dbReference type="CDD" id="cd00118">
    <property type="entry name" value="LysM"/>
    <property type="match status" value="1"/>
</dbReference>